<comment type="caution">
    <text evidence="2">The sequence shown here is derived from an EMBL/GenBank/DDBJ whole genome shotgun (WGS) entry which is preliminary data.</text>
</comment>
<gene>
    <name evidence="2" type="ORF">HDU87_006340</name>
</gene>
<evidence type="ECO:0000313" key="2">
    <source>
        <dbReference type="EMBL" id="KAJ3175258.1"/>
    </source>
</evidence>
<evidence type="ECO:0000313" key="3">
    <source>
        <dbReference type="Proteomes" id="UP001212152"/>
    </source>
</evidence>
<dbReference type="AlphaFoldDB" id="A0AAD5TI18"/>
<feature type="region of interest" description="Disordered" evidence="1">
    <location>
        <begin position="1"/>
        <end position="41"/>
    </location>
</feature>
<dbReference type="Proteomes" id="UP001212152">
    <property type="component" value="Unassembled WGS sequence"/>
</dbReference>
<dbReference type="EMBL" id="JADGJQ010000054">
    <property type="protein sequence ID" value="KAJ3175258.1"/>
    <property type="molecule type" value="Genomic_DNA"/>
</dbReference>
<proteinExistence type="predicted"/>
<reference evidence="2" key="1">
    <citation type="submission" date="2020-05" db="EMBL/GenBank/DDBJ databases">
        <title>Phylogenomic resolution of chytrid fungi.</title>
        <authorList>
            <person name="Stajich J.E."/>
            <person name="Amses K."/>
            <person name="Simmons R."/>
            <person name="Seto K."/>
            <person name="Myers J."/>
            <person name="Bonds A."/>
            <person name="Quandt C.A."/>
            <person name="Barry K."/>
            <person name="Liu P."/>
            <person name="Grigoriev I."/>
            <person name="Longcore J.E."/>
            <person name="James T.Y."/>
        </authorList>
    </citation>
    <scope>NUCLEOTIDE SEQUENCE</scope>
    <source>
        <strain evidence="2">JEL0379</strain>
    </source>
</reference>
<protein>
    <submittedName>
        <fullName evidence="2">Uncharacterized protein</fullName>
    </submittedName>
</protein>
<evidence type="ECO:0000256" key="1">
    <source>
        <dbReference type="SAM" id="MobiDB-lite"/>
    </source>
</evidence>
<name>A0AAD5TI18_9FUNG</name>
<keyword evidence="3" id="KW-1185">Reference proteome</keyword>
<organism evidence="2 3">
    <name type="scientific">Geranomyces variabilis</name>
    <dbReference type="NCBI Taxonomy" id="109894"/>
    <lineage>
        <taxon>Eukaryota</taxon>
        <taxon>Fungi</taxon>
        <taxon>Fungi incertae sedis</taxon>
        <taxon>Chytridiomycota</taxon>
        <taxon>Chytridiomycota incertae sedis</taxon>
        <taxon>Chytridiomycetes</taxon>
        <taxon>Spizellomycetales</taxon>
        <taxon>Powellomycetaceae</taxon>
        <taxon>Geranomyces</taxon>
    </lineage>
</organism>
<feature type="compositionally biased region" description="Low complexity" evidence="1">
    <location>
        <begin position="18"/>
        <end position="37"/>
    </location>
</feature>
<sequence length="214" mass="23954">MKSEVHEPAEQLVVSPGAESAATPDSPESPSATSSPSRAVKQWRRKERWDEICWLVSKQTAERRAQNLEPRTQLVCVVRSIEGKKELVYTDDYSAALIWLLGIKEPRGGAPTTISDEAKDEWKAILKPPPKHAEGVEPSAQAANDADGEGTRAYFTKLFEPHRRFAQKWGDGWSSSDGSHYTLMNTFAKKLASGEPVAIVSQIFDKWREWCSRK</sequence>
<accession>A0AAD5TI18</accession>